<reference evidence="3 4" key="1">
    <citation type="submission" date="2020-08" db="EMBL/GenBank/DDBJ databases">
        <title>Genome public.</title>
        <authorList>
            <person name="Liu C."/>
            <person name="Sun Q."/>
        </authorList>
    </citation>
    <scope>NUCLEOTIDE SEQUENCE [LARGE SCALE GENOMIC DNA]</scope>
    <source>
        <strain evidence="3 4">NSJ-9</strain>
    </source>
</reference>
<comment type="caution">
    <text evidence="3">The sequence shown here is derived from an EMBL/GenBank/DDBJ whole genome shotgun (WGS) entry which is preliminary data.</text>
</comment>
<evidence type="ECO:0000256" key="1">
    <source>
        <dbReference type="PROSITE-ProRule" id="PRU00284"/>
    </source>
</evidence>
<keyword evidence="1" id="KW-0807">Transducer</keyword>
<keyword evidence="4" id="KW-1185">Reference proteome</keyword>
<sequence>MFHSKEVKQQLQQAETLGRQVETYEAMLQTAASDVAEAQMDVDQLQMSAAKMDRSLTKVVGYAKDTRDDQQVMEDGIQECVEVLRQDSLQVGQILEKSAKHTDFLHQQETALTDLMEQSKHYTGLAKSVSEGSNKETSEIKRLMEQMSGLEKFTGTISALALQAAIDAGRLGDEGADFIRSAEQIRSLAEVFGGQLSDTLEQAENLQKEITEMSGQIHQFISLLKDNNRALSKMATDVSRYNAGQTDTESPEASMAGLIETLQEYQGRVTDDISRQECILEEMEKIGTCYMEQEESTTHLEQTVAHMKQTFADAGGSETQK</sequence>
<dbReference type="InterPro" id="IPR004089">
    <property type="entry name" value="MCPsignal_dom"/>
</dbReference>
<dbReference type="SUPFAM" id="SSF58104">
    <property type="entry name" value="Methyl-accepting chemotaxis protein (MCP) signaling domain"/>
    <property type="match status" value="1"/>
</dbReference>
<dbReference type="PROSITE" id="PS50111">
    <property type="entry name" value="CHEMOTAXIS_TRANSDUC_2"/>
    <property type="match status" value="1"/>
</dbReference>
<evidence type="ECO:0000313" key="3">
    <source>
        <dbReference type="EMBL" id="MBC5685678.1"/>
    </source>
</evidence>
<evidence type="ECO:0000313" key="4">
    <source>
        <dbReference type="Proteomes" id="UP000643810"/>
    </source>
</evidence>
<dbReference type="Gene3D" id="1.10.287.950">
    <property type="entry name" value="Methyl-accepting chemotaxis protein"/>
    <property type="match status" value="1"/>
</dbReference>
<dbReference type="Proteomes" id="UP000643810">
    <property type="component" value="Unassembled WGS sequence"/>
</dbReference>
<protein>
    <recommendedName>
        <fullName evidence="2">Methyl-accepting transducer domain-containing protein</fullName>
    </recommendedName>
</protein>
<gene>
    <name evidence="3" type="ORF">H8R94_03445</name>
</gene>
<dbReference type="RefSeq" id="WP_186853900.1">
    <property type="nucleotide sequence ID" value="NZ_JACOPG010000001.1"/>
</dbReference>
<dbReference type="EMBL" id="JACOPG010000001">
    <property type="protein sequence ID" value="MBC5685678.1"/>
    <property type="molecule type" value="Genomic_DNA"/>
</dbReference>
<organism evidence="3 4">
    <name type="scientific">Roseburia lenta</name>
    <dbReference type="NCBI Taxonomy" id="2763061"/>
    <lineage>
        <taxon>Bacteria</taxon>
        <taxon>Bacillati</taxon>
        <taxon>Bacillota</taxon>
        <taxon>Clostridia</taxon>
        <taxon>Lachnospirales</taxon>
        <taxon>Lachnospiraceae</taxon>
        <taxon>Roseburia</taxon>
    </lineage>
</organism>
<accession>A0ABR7GE07</accession>
<proteinExistence type="predicted"/>
<feature type="domain" description="Methyl-accepting transducer" evidence="2">
    <location>
        <begin position="48"/>
        <end position="281"/>
    </location>
</feature>
<name>A0ABR7GE07_9FIRM</name>
<evidence type="ECO:0000259" key="2">
    <source>
        <dbReference type="PROSITE" id="PS50111"/>
    </source>
</evidence>